<name>A0A8H7AQD9_9EURO</name>
<gene>
    <name evidence="1" type="ORF">GJ744_003787</name>
</gene>
<reference evidence="1" key="1">
    <citation type="submission" date="2020-02" db="EMBL/GenBank/DDBJ databases">
        <authorList>
            <person name="Palmer J.M."/>
        </authorList>
    </citation>
    <scope>NUCLEOTIDE SEQUENCE</scope>
    <source>
        <strain evidence="1">EPUS1.4</strain>
        <tissue evidence="1">Thallus</tissue>
    </source>
</reference>
<keyword evidence="2" id="KW-1185">Reference proteome</keyword>
<proteinExistence type="predicted"/>
<evidence type="ECO:0000313" key="1">
    <source>
        <dbReference type="EMBL" id="KAF7511624.1"/>
    </source>
</evidence>
<organism evidence="1 2">
    <name type="scientific">Endocarpon pusillum</name>
    <dbReference type="NCBI Taxonomy" id="364733"/>
    <lineage>
        <taxon>Eukaryota</taxon>
        <taxon>Fungi</taxon>
        <taxon>Dikarya</taxon>
        <taxon>Ascomycota</taxon>
        <taxon>Pezizomycotina</taxon>
        <taxon>Eurotiomycetes</taxon>
        <taxon>Chaetothyriomycetidae</taxon>
        <taxon>Verrucariales</taxon>
        <taxon>Verrucariaceae</taxon>
        <taxon>Endocarpon</taxon>
    </lineage>
</organism>
<dbReference type="AlphaFoldDB" id="A0A8H7AQD9"/>
<sequence length="87" mass="9873">MDQTPFDAKDELYHKLYVTSDQPALDPKKAQTCTIYICDREDHDREDSSSQSASNCLTDPGMGKYLESELVKRDLNALAPHLWLVAK</sequence>
<dbReference type="EMBL" id="JAACFV010000018">
    <property type="protein sequence ID" value="KAF7511624.1"/>
    <property type="molecule type" value="Genomic_DNA"/>
</dbReference>
<evidence type="ECO:0000313" key="2">
    <source>
        <dbReference type="Proteomes" id="UP000606974"/>
    </source>
</evidence>
<accession>A0A8H7AQD9</accession>
<comment type="caution">
    <text evidence="1">The sequence shown here is derived from an EMBL/GenBank/DDBJ whole genome shotgun (WGS) entry which is preliminary data.</text>
</comment>
<protein>
    <submittedName>
        <fullName evidence="1">Uncharacterized protein</fullName>
    </submittedName>
</protein>
<dbReference type="Proteomes" id="UP000606974">
    <property type="component" value="Unassembled WGS sequence"/>
</dbReference>